<accession>A0A8H7VSK1</accession>
<dbReference type="AlphaFoldDB" id="A0A8H7VSK1"/>
<name>A0A8H7VSK1_9FUNG</name>
<dbReference type="Proteomes" id="UP000646827">
    <property type="component" value="Unassembled WGS sequence"/>
</dbReference>
<evidence type="ECO:0000313" key="1">
    <source>
        <dbReference type="EMBL" id="KAG2227228.1"/>
    </source>
</evidence>
<proteinExistence type="predicted"/>
<gene>
    <name evidence="1" type="ORF">INT45_008472</name>
</gene>
<sequence length="101" mass="11577">MLVVSLLDREELKRDSKQMGNIAARKAAVWNDFYRTEKGEYERKAQAYNVMEGKVASSRPGTNGPLSFQIALFKTFTCFVKNAVWEAFALLHQQLKGKQFE</sequence>
<dbReference type="OrthoDB" id="10498647at2759"/>
<reference evidence="1 2" key="1">
    <citation type="submission" date="2020-12" db="EMBL/GenBank/DDBJ databases">
        <title>Metabolic potential, ecology and presence of endohyphal bacteria is reflected in genomic diversity of Mucoromycotina.</title>
        <authorList>
            <person name="Muszewska A."/>
            <person name="Okrasinska A."/>
            <person name="Steczkiewicz K."/>
            <person name="Drgas O."/>
            <person name="Orlowska M."/>
            <person name="Perlinska-Lenart U."/>
            <person name="Aleksandrzak-Piekarczyk T."/>
            <person name="Szatraj K."/>
            <person name="Zielenkiewicz U."/>
            <person name="Pilsyk S."/>
            <person name="Malc E."/>
            <person name="Mieczkowski P."/>
            <person name="Kruszewska J.S."/>
            <person name="Biernat P."/>
            <person name="Pawlowska J."/>
        </authorList>
    </citation>
    <scope>NUCLEOTIDE SEQUENCE [LARGE SCALE GENOMIC DNA]</scope>
    <source>
        <strain evidence="1 2">CBS 142.35</strain>
    </source>
</reference>
<comment type="caution">
    <text evidence="1">The sequence shown here is derived from an EMBL/GenBank/DDBJ whole genome shotgun (WGS) entry which is preliminary data.</text>
</comment>
<evidence type="ECO:0000313" key="2">
    <source>
        <dbReference type="Proteomes" id="UP000646827"/>
    </source>
</evidence>
<keyword evidence="2" id="KW-1185">Reference proteome</keyword>
<protein>
    <submittedName>
        <fullName evidence="1">Uncharacterized protein</fullName>
    </submittedName>
</protein>
<organism evidence="1 2">
    <name type="scientific">Circinella minor</name>
    <dbReference type="NCBI Taxonomy" id="1195481"/>
    <lineage>
        <taxon>Eukaryota</taxon>
        <taxon>Fungi</taxon>
        <taxon>Fungi incertae sedis</taxon>
        <taxon>Mucoromycota</taxon>
        <taxon>Mucoromycotina</taxon>
        <taxon>Mucoromycetes</taxon>
        <taxon>Mucorales</taxon>
        <taxon>Lichtheimiaceae</taxon>
        <taxon>Circinella</taxon>
    </lineage>
</organism>
<dbReference type="EMBL" id="JAEPRB010000009">
    <property type="protein sequence ID" value="KAG2227228.1"/>
    <property type="molecule type" value="Genomic_DNA"/>
</dbReference>